<dbReference type="RefSeq" id="WP_147057552.1">
    <property type="nucleotide sequence ID" value="NZ_BJYL01000023.1"/>
</dbReference>
<dbReference type="Gene3D" id="2.40.10.10">
    <property type="entry name" value="Trypsin-like serine proteases"/>
    <property type="match status" value="2"/>
</dbReference>
<dbReference type="Pfam" id="PF13365">
    <property type="entry name" value="Trypsin_2"/>
    <property type="match status" value="1"/>
</dbReference>
<evidence type="ECO:0000256" key="2">
    <source>
        <dbReference type="ARBA" id="ARBA00022670"/>
    </source>
</evidence>
<dbReference type="PROSITE" id="PS50106">
    <property type="entry name" value="PDZ"/>
    <property type="match status" value="1"/>
</dbReference>
<dbReference type="InterPro" id="IPR051201">
    <property type="entry name" value="Chloro_Bact_Ser_Proteases"/>
</dbReference>
<evidence type="ECO:0000256" key="4">
    <source>
        <dbReference type="ARBA" id="ARBA00022825"/>
    </source>
</evidence>
<keyword evidence="3" id="KW-0378">Hydrolase</keyword>
<name>A0A511Z7W4_9BACL</name>
<feature type="domain" description="PDZ" evidence="5">
    <location>
        <begin position="273"/>
        <end position="345"/>
    </location>
</feature>
<dbReference type="Proteomes" id="UP000321901">
    <property type="component" value="Unassembled WGS sequence"/>
</dbReference>
<comment type="similarity">
    <text evidence="1">Belongs to the peptidase S1C family.</text>
</comment>
<dbReference type="EMBL" id="BJYL01000023">
    <property type="protein sequence ID" value="GEN83537.1"/>
    <property type="molecule type" value="Genomic_DNA"/>
</dbReference>
<proteinExistence type="inferred from homology"/>
<keyword evidence="4" id="KW-0720">Serine protease</keyword>
<accession>A0A511Z7W4</accession>
<dbReference type="Gene3D" id="2.30.42.10">
    <property type="match status" value="1"/>
</dbReference>
<dbReference type="InterPro" id="IPR043504">
    <property type="entry name" value="Peptidase_S1_PA_chymotrypsin"/>
</dbReference>
<gene>
    <name evidence="6" type="primary">htrB</name>
    <name evidence="6" type="ORF">SLU01_18490</name>
</gene>
<dbReference type="OrthoDB" id="9758917at2"/>
<dbReference type="InterPro" id="IPR001940">
    <property type="entry name" value="Peptidase_S1C"/>
</dbReference>
<keyword evidence="2 6" id="KW-0645">Protease</keyword>
<dbReference type="PANTHER" id="PTHR43343">
    <property type="entry name" value="PEPTIDASE S12"/>
    <property type="match status" value="1"/>
</dbReference>
<keyword evidence="7" id="KW-1185">Reference proteome</keyword>
<dbReference type="GO" id="GO:0006508">
    <property type="term" value="P:proteolysis"/>
    <property type="evidence" value="ECO:0007669"/>
    <property type="project" value="UniProtKB-KW"/>
</dbReference>
<dbReference type="SUPFAM" id="SSF50156">
    <property type="entry name" value="PDZ domain-like"/>
    <property type="match status" value="1"/>
</dbReference>
<dbReference type="InterPro" id="IPR036034">
    <property type="entry name" value="PDZ_sf"/>
</dbReference>
<dbReference type="GO" id="GO:0004252">
    <property type="term" value="F:serine-type endopeptidase activity"/>
    <property type="evidence" value="ECO:0007669"/>
    <property type="project" value="InterPro"/>
</dbReference>
<dbReference type="AlphaFoldDB" id="A0A511Z7W4"/>
<evidence type="ECO:0000313" key="7">
    <source>
        <dbReference type="Proteomes" id="UP000321901"/>
    </source>
</evidence>
<dbReference type="PRINTS" id="PR00834">
    <property type="entry name" value="PROTEASES2C"/>
</dbReference>
<dbReference type="PANTHER" id="PTHR43343:SF3">
    <property type="entry name" value="PROTEASE DO-LIKE 8, CHLOROPLASTIC"/>
    <property type="match status" value="1"/>
</dbReference>
<evidence type="ECO:0000256" key="3">
    <source>
        <dbReference type="ARBA" id="ARBA00022801"/>
    </source>
</evidence>
<evidence type="ECO:0000259" key="5">
    <source>
        <dbReference type="PROSITE" id="PS50106"/>
    </source>
</evidence>
<dbReference type="InterPro" id="IPR009003">
    <property type="entry name" value="Peptidase_S1_PA"/>
</dbReference>
<dbReference type="InterPro" id="IPR001478">
    <property type="entry name" value="PDZ"/>
</dbReference>
<dbReference type="SUPFAM" id="SSF50494">
    <property type="entry name" value="Trypsin-like serine proteases"/>
    <property type="match status" value="1"/>
</dbReference>
<evidence type="ECO:0000313" key="6">
    <source>
        <dbReference type="EMBL" id="GEN83537.1"/>
    </source>
</evidence>
<dbReference type="Pfam" id="PF13180">
    <property type="entry name" value="PDZ_2"/>
    <property type="match status" value="1"/>
</dbReference>
<comment type="caution">
    <text evidence="6">The sequence shown here is derived from an EMBL/GenBank/DDBJ whole genome shotgun (WGS) entry which is preliminary data.</text>
</comment>
<evidence type="ECO:0000256" key="1">
    <source>
        <dbReference type="ARBA" id="ARBA00010541"/>
    </source>
</evidence>
<protein>
    <submittedName>
        <fullName evidence="6">Serine protease Do-like HtrB</fullName>
    </submittedName>
</protein>
<sequence>MESTFLKRFISTVGAGVLGSALTIGVVVNTDVLQPTAQQEKTAAVTDSSSSKTPNFMQTSANASNSLSDMVEYASKGIVGVSNFQTTGNRFAGSSELSEYGTGSGVIYKIDGNDAYIVTNNHVIEGAGKIEVTLHGGEKEVAELIGSDALTDLAVLKISGKHVDTALEFGDSDQLRAGDSVVAIGNPLSLDFSGTVTQGIISAPTRSIDVKTTAGNWEADVIQTDAAINPGNSGGALINTEGKVIGINSLKIAESGVEGIGFAIPSNDVVPLVEEITKNGKIERPYIGIGLADLADVPYMYVQHLPQEVNGGVMVTSVDPTSAAGKAGLKEQDVITAINGSEVNNGMELRKLLYSELSIGDKATFTVYSGKEKRTVELTLTSNSLVE</sequence>
<organism evidence="6 7">
    <name type="scientific">Sporosarcina luteola</name>
    <dbReference type="NCBI Taxonomy" id="582850"/>
    <lineage>
        <taxon>Bacteria</taxon>
        <taxon>Bacillati</taxon>
        <taxon>Bacillota</taxon>
        <taxon>Bacilli</taxon>
        <taxon>Bacillales</taxon>
        <taxon>Caryophanaceae</taxon>
        <taxon>Sporosarcina</taxon>
    </lineage>
</organism>
<reference evidence="6 7" key="1">
    <citation type="submission" date="2019-07" db="EMBL/GenBank/DDBJ databases">
        <title>Whole genome shotgun sequence of Sporosarcina luteola NBRC 105378.</title>
        <authorList>
            <person name="Hosoyama A."/>
            <person name="Uohara A."/>
            <person name="Ohji S."/>
            <person name="Ichikawa N."/>
        </authorList>
    </citation>
    <scope>NUCLEOTIDE SEQUENCE [LARGE SCALE GENOMIC DNA]</scope>
    <source>
        <strain evidence="6 7">NBRC 105378</strain>
    </source>
</reference>
<dbReference type="SMART" id="SM00228">
    <property type="entry name" value="PDZ"/>
    <property type="match status" value="1"/>
</dbReference>